<dbReference type="FunFam" id="3.40.50.300:FF:000309">
    <property type="entry name" value="ABC transporter ATP-binding protein"/>
    <property type="match status" value="1"/>
</dbReference>
<dbReference type="Gene3D" id="1.10.287.380">
    <property type="entry name" value="Valyl-tRNA synthetase, C-terminal domain"/>
    <property type="match status" value="1"/>
</dbReference>
<evidence type="ECO:0000256" key="4">
    <source>
        <dbReference type="SAM" id="Coils"/>
    </source>
</evidence>
<reference evidence="7" key="1">
    <citation type="submission" date="2023-08" db="EMBL/GenBank/DDBJ databases">
        <title>Genomic characterization of piscicolin 126 produced by Carnobacterium maltaromaticum CM22 strain isolated from salmon (Salmo salar).</title>
        <authorList>
            <person name="Gonzalez-Gragera E."/>
            <person name="Garcia-Lopez J.D."/>
            <person name="Teso-Perez C."/>
            <person name="Gimenez-Hernandez I."/>
            <person name="Peralta-Sanchez J.M."/>
            <person name="Valdivia E."/>
            <person name="Montalban-Lopez M."/>
            <person name="Martin-Platero A.M."/>
            <person name="Banos A."/>
            <person name="Martinez-Bueno M."/>
        </authorList>
    </citation>
    <scope>NUCLEOTIDE SEQUENCE</scope>
    <source>
        <strain evidence="7">CM22</strain>
    </source>
</reference>
<name>A0AAW9JU80_CARML</name>
<dbReference type="SUPFAM" id="SSF52540">
    <property type="entry name" value="P-loop containing nucleoside triphosphate hydrolases"/>
    <property type="match status" value="2"/>
</dbReference>
<feature type="coiled-coil region" evidence="4">
    <location>
        <begin position="537"/>
        <end position="640"/>
    </location>
</feature>
<accession>A0AAW9JU80</accession>
<dbReference type="Proteomes" id="UP001290462">
    <property type="component" value="Unassembled WGS sequence"/>
</dbReference>
<keyword evidence="4" id="KW-0175">Coiled coil</keyword>
<dbReference type="Gene3D" id="3.40.50.300">
    <property type="entry name" value="P-loop containing nucleotide triphosphate hydrolases"/>
    <property type="match status" value="2"/>
</dbReference>
<evidence type="ECO:0000313" key="8">
    <source>
        <dbReference type="Proteomes" id="UP001290462"/>
    </source>
</evidence>
<dbReference type="SMART" id="SM00382">
    <property type="entry name" value="AAA"/>
    <property type="match status" value="2"/>
</dbReference>
<feature type="region of interest" description="Disordered" evidence="5">
    <location>
        <begin position="291"/>
        <end position="314"/>
    </location>
</feature>
<protein>
    <submittedName>
        <fullName evidence="7">ABC-F family ATP-binding cassette domain-containing protein</fullName>
    </submittedName>
</protein>
<organism evidence="7 8">
    <name type="scientific">Carnobacterium maltaromaticum</name>
    <name type="common">Carnobacterium piscicola</name>
    <dbReference type="NCBI Taxonomy" id="2751"/>
    <lineage>
        <taxon>Bacteria</taxon>
        <taxon>Bacillati</taxon>
        <taxon>Bacillota</taxon>
        <taxon>Bacilli</taxon>
        <taxon>Lactobacillales</taxon>
        <taxon>Carnobacteriaceae</taxon>
        <taxon>Carnobacterium</taxon>
    </lineage>
</organism>
<dbReference type="Pfam" id="PF16326">
    <property type="entry name" value="ABC_tran_CTD"/>
    <property type="match status" value="1"/>
</dbReference>
<dbReference type="GO" id="GO:0016887">
    <property type="term" value="F:ATP hydrolysis activity"/>
    <property type="evidence" value="ECO:0007669"/>
    <property type="project" value="InterPro"/>
</dbReference>
<dbReference type="EMBL" id="JAVBVO010000003">
    <property type="protein sequence ID" value="MDZ5758814.1"/>
    <property type="molecule type" value="Genomic_DNA"/>
</dbReference>
<keyword evidence="1" id="KW-0677">Repeat</keyword>
<dbReference type="GO" id="GO:0003677">
    <property type="term" value="F:DNA binding"/>
    <property type="evidence" value="ECO:0007669"/>
    <property type="project" value="InterPro"/>
</dbReference>
<dbReference type="InterPro" id="IPR032781">
    <property type="entry name" value="ABC_tran_Xtn"/>
</dbReference>
<dbReference type="InterPro" id="IPR037118">
    <property type="entry name" value="Val-tRNA_synth_C_sf"/>
</dbReference>
<comment type="caution">
    <text evidence="7">The sequence shown here is derived from an EMBL/GenBank/DDBJ whole genome shotgun (WGS) entry which is preliminary data.</text>
</comment>
<gene>
    <name evidence="7" type="ORF">RAK27_09130</name>
</gene>
<dbReference type="AlphaFoldDB" id="A0AAW9JU80"/>
<feature type="domain" description="ABC transporter" evidence="6">
    <location>
        <begin position="4"/>
        <end position="263"/>
    </location>
</feature>
<dbReference type="GO" id="GO:0005524">
    <property type="term" value="F:ATP binding"/>
    <property type="evidence" value="ECO:0007669"/>
    <property type="project" value="UniProtKB-KW"/>
</dbReference>
<evidence type="ECO:0000256" key="2">
    <source>
        <dbReference type="ARBA" id="ARBA00022741"/>
    </source>
</evidence>
<feature type="compositionally biased region" description="Basic and acidic residues" evidence="5">
    <location>
        <begin position="298"/>
        <end position="314"/>
    </location>
</feature>
<dbReference type="Pfam" id="PF00005">
    <property type="entry name" value="ABC_tran"/>
    <property type="match status" value="2"/>
</dbReference>
<dbReference type="InterPro" id="IPR017871">
    <property type="entry name" value="ABC_transporter-like_CS"/>
</dbReference>
<dbReference type="InterPro" id="IPR051309">
    <property type="entry name" value="ABCF_ATPase"/>
</dbReference>
<evidence type="ECO:0000256" key="3">
    <source>
        <dbReference type="ARBA" id="ARBA00022840"/>
    </source>
</evidence>
<dbReference type="InterPro" id="IPR032524">
    <property type="entry name" value="ABC_tran_C"/>
</dbReference>
<feature type="domain" description="ABC transporter" evidence="6">
    <location>
        <begin position="331"/>
        <end position="545"/>
    </location>
</feature>
<dbReference type="PROSITE" id="PS50893">
    <property type="entry name" value="ABC_TRANSPORTER_2"/>
    <property type="match status" value="2"/>
</dbReference>
<evidence type="ECO:0000256" key="5">
    <source>
        <dbReference type="SAM" id="MobiDB-lite"/>
    </source>
</evidence>
<dbReference type="RefSeq" id="WP_322808925.1">
    <property type="nucleotide sequence ID" value="NZ_JAVBVO010000003.1"/>
</dbReference>
<dbReference type="CDD" id="cd03221">
    <property type="entry name" value="ABCF_EF-3"/>
    <property type="match status" value="2"/>
</dbReference>
<dbReference type="InterPro" id="IPR003439">
    <property type="entry name" value="ABC_transporter-like_ATP-bd"/>
</dbReference>
<evidence type="ECO:0000313" key="7">
    <source>
        <dbReference type="EMBL" id="MDZ5758814.1"/>
    </source>
</evidence>
<evidence type="ECO:0000259" key="6">
    <source>
        <dbReference type="PROSITE" id="PS50893"/>
    </source>
</evidence>
<dbReference type="InterPro" id="IPR027417">
    <property type="entry name" value="P-loop_NTPase"/>
</dbReference>
<evidence type="ECO:0000256" key="1">
    <source>
        <dbReference type="ARBA" id="ARBA00022737"/>
    </source>
</evidence>
<dbReference type="PROSITE" id="PS00211">
    <property type="entry name" value="ABC_TRANSPORTER_1"/>
    <property type="match status" value="2"/>
</dbReference>
<dbReference type="Pfam" id="PF12848">
    <property type="entry name" value="ABC_tran_Xtn"/>
    <property type="match status" value="1"/>
</dbReference>
<dbReference type="FunFam" id="3.40.50.300:FF:000011">
    <property type="entry name" value="Putative ABC transporter ATP-binding component"/>
    <property type="match status" value="1"/>
</dbReference>
<dbReference type="InterPro" id="IPR003593">
    <property type="entry name" value="AAA+_ATPase"/>
</dbReference>
<dbReference type="PANTHER" id="PTHR42855">
    <property type="entry name" value="ABC TRANSPORTER ATP-BINDING SUBUNIT"/>
    <property type="match status" value="1"/>
</dbReference>
<proteinExistence type="predicted"/>
<keyword evidence="3 7" id="KW-0067">ATP-binding</keyword>
<sequence>MILLQTQQVARHFGADVLFENIQLEIQDTSRIALVGRNGAGKTTLLKMIVGLEDPDAGKIAKGKAVTVGYLAQHTGLDSDKTIWDEMLTVFEPVLQMEKRMHLLEEKLGEPELLANSEAYQKVLDDYDQLQHDFSSANGFGFEAEIRSVLHGFRFFEQDYTKSITQLSGGQKTRLALARLLLEKRDLLVLDEPTNHLDIATLNWLEDYLQTYKGALLIVSHDRYFLDKVVNEVYELSRQKMTHYKGNYTKYLDQKAANLEREWKEFEKQQTEIAKLEDFVARNLVRATTTKRAQSRRKQLEKMDRLDKPKGDEKSARFKFQPAKESGNVVLTVNDAAVGYDNKIISAPIQLDIRKLDAVALVGPNGIGKSTLLKSLVDDIPLIQGEKRFGANVEVGYYDQEQANLNSTKTVLAELWDAHPLTPEKDIRSILGSFLFSGEDVEKSVTSLSGGEKARLALAKLSMEKDNFLILDEPTNHLDIDSKEVLEDALIEFPGTLLFVSHDRYFINRIATTVVELSETGSKLYLGDYDYYLEKKAEEEELRLLAEEEQFKNISQAAPTELNAGTKKHYQIGKEEQKLIRQLTRRIEALETEMAELESTIQDLENQLTLPEVFGNHVKVQEINQILQELKVKNETSMNEWEEQSLALEELGDV</sequence>
<dbReference type="PANTHER" id="PTHR42855:SF2">
    <property type="entry name" value="DRUG RESISTANCE ABC TRANSPORTER,ATP-BINDING PROTEIN"/>
    <property type="match status" value="1"/>
</dbReference>
<keyword evidence="2" id="KW-0547">Nucleotide-binding</keyword>